<accession>A0A512C1X8</accession>
<sequence length="50" mass="5375">MTDGTPAAKVAPPGSEDVLATLERLAELHEKGVLTDKEFLAKKAELLTRI</sequence>
<dbReference type="Proteomes" id="UP000321085">
    <property type="component" value="Unassembled WGS sequence"/>
</dbReference>
<evidence type="ECO:0000259" key="1">
    <source>
        <dbReference type="Pfam" id="PF09851"/>
    </source>
</evidence>
<reference evidence="2 3" key="1">
    <citation type="submission" date="2019-07" db="EMBL/GenBank/DDBJ databases">
        <title>Whole genome shotgun sequence of Microvirga aerophila NBRC 106136.</title>
        <authorList>
            <person name="Hosoyama A."/>
            <person name="Uohara A."/>
            <person name="Ohji S."/>
            <person name="Ichikawa N."/>
        </authorList>
    </citation>
    <scope>NUCLEOTIDE SEQUENCE [LARGE SCALE GENOMIC DNA]</scope>
    <source>
        <strain evidence="2 3">NBRC 106136</strain>
    </source>
</reference>
<protein>
    <recommendedName>
        <fullName evidence="1">SHOCT domain-containing protein</fullName>
    </recommendedName>
</protein>
<dbReference type="InterPro" id="IPR018649">
    <property type="entry name" value="SHOCT"/>
</dbReference>
<comment type="caution">
    <text evidence="2">The sequence shown here is derived from an EMBL/GenBank/DDBJ whole genome shotgun (WGS) entry which is preliminary data.</text>
</comment>
<gene>
    <name evidence="2" type="ORF">MAE02_59200</name>
</gene>
<evidence type="ECO:0000313" key="2">
    <source>
        <dbReference type="EMBL" id="GEO18224.1"/>
    </source>
</evidence>
<organism evidence="2 3">
    <name type="scientific">Microvirga aerophila</name>
    <dbReference type="NCBI Taxonomy" id="670291"/>
    <lineage>
        <taxon>Bacteria</taxon>
        <taxon>Pseudomonadati</taxon>
        <taxon>Pseudomonadota</taxon>
        <taxon>Alphaproteobacteria</taxon>
        <taxon>Hyphomicrobiales</taxon>
        <taxon>Methylobacteriaceae</taxon>
        <taxon>Microvirga</taxon>
    </lineage>
</organism>
<keyword evidence="3" id="KW-1185">Reference proteome</keyword>
<name>A0A512C1X8_9HYPH</name>
<proteinExistence type="predicted"/>
<dbReference type="Pfam" id="PF09851">
    <property type="entry name" value="SHOCT"/>
    <property type="match status" value="1"/>
</dbReference>
<dbReference type="AlphaFoldDB" id="A0A512C1X8"/>
<feature type="domain" description="SHOCT" evidence="1">
    <location>
        <begin position="21"/>
        <end position="47"/>
    </location>
</feature>
<dbReference type="EMBL" id="BJYU01000168">
    <property type="protein sequence ID" value="GEO18224.1"/>
    <property type="molecule type" value="Genomic_DNA"/>
</dbReference>
<evidence type="ECO:0000313" key="3">
    <source>
        <dbReference type="Proteomes" id="UP000321085"/>
    </source>
</evidence>